<dbReference type="RefSeq" id="WP_106191701.1">
    <property type="nucleotide sequence ID" value="NZ_PVTF01000010.1"/>
</dbReference>
<dbReference type="OrthoDB" id="182039at2"/>
<dbReference type="AlphaFoldDB" id="A0A2T0SVE9"/>
<gene>
    <name evidence="3" type="ORF">CLV43_110189</name>
</gene>
<dbReference type="Pfam" id="PF01425">
    <property type="entry name" value="Amidase"/>
    <property type="match status" value="2"/>
</dbReference>
<dbReference type="InterPro" id="IPR036928">
    <property type="entry name" value="AS_sf"/>
</dbReference>
<dbReference type="Gene3D" id="3.90.1300.10">
    <property type="entry name" value="Amidase signature (AS) domain"/>
    <property type="match status" value="1"/>
</dbReference>
<feature type="compositionally biased region" description="Basic and acidic residues" evidence="1">
    <location>
        <begin position="140"/>
        <end position="150"/>
    </location>
</feature>
<evidence type="ECO:0000259" key="2">
    <source>
        <dbReference type="Pfam" id="PF01425"/>
    </source>
</evidence>
<feature type="domain" description="Amidase" evidence="2">
    <location>
        <begin position="24"/>
        <end position="304"/>
    </location>
</feature>
<dbReference type="InterPro" id="IPR052739">
    <property type="entry name" value="FAAH2"/>
</dbReference>
<dbReference type="GO" id="GO:0012505">
    <property type="term" value="C:endomembrane system"/>
    <property type="evidence" value="ECO:0007669"/>
    <property type="project" value="TreeGrafter"/>
</dbReference>
<name>A0A2T0SVE9_9PSEU</name>
<reference evidence="3 4" key="1">
    <citation type="submission" date="2018-03" db="EMBL/GenBank/DDBJ databases">
        <title>Genomic Encyclopedia of Archaeal and Bacterial Type Strains, Phase II (KMG-II): from individual species to whole genera.</title>
        <authorList>
            <person name="Goeker M."/>
        </authorList>
    </citation>
    <scope>NUCLEOTIDE SEQUENCE [LARGE SCALE GENOMIC DNA]</scope>
    <source>
        <strain evidence="3 4">DSM 44720</strain>
    </source>
</reference>
<feature type="domain" description="Amidase" evidence="2">
    <location>
        <begin position="341"/>
        <end position="438"/>
    </location>
</feature>
<dbReference type="PANTHER" id="PTHR43372:SF4">
    <property type="entry name" value="FATTY-ACID AMIDE HYDROLASE 2"/>
    <property type="match status" value="1"/>
</dbReference>
<dbReference type="InterPro" id="IPR023631">
    <property type="entry name" value="Amidase_dom"/>
</dbReference>
<comment type="caution">
    <text evidence="3">The sequence shown here is derived from an EMBL/GenBank/DDBJ whole genome shotgun (WGS) entry which is preliminary data.</text>
</comment>
<feature type="region of interest" description="Disordered" evidence="1">
    <location>
        <begin position="134"/>
        <end position="156"/>
    </location>
</feature>
<proteinExistence type="predicted"/>
<dbReference type="PANTHER" id="PTHR43372">
    <property type="entry name" value="FATTY-ACID AMIDE HYDROLASE"/>
    <property type="match status" value="1"/>
</dbReference>
<evidence type="ECO:0000313" key="4">
    <source>
        <dbReference type="Proteomes" id="UP000239494"/>
    </source>
</evidence>
<organism evidence="3 4">
    <name type="scientific">Umezawaea tangerina</name>
    <dbReference type="NCBI Taxonomy" id="84725"/>
    <lineage>
        <taxon>Bacteria</taxon>
        <taxon>Bacillati</taxon>
        <taxon>Actinomycetota</taxon>
        <taxon>Actinomycetes</taxon>
        <taxon>Pseudonocardiales</taxon>
        <taxon>Pseudonocardiaceae</taxon>
        <taxon>Umezawaea</taxon>
    </lineage>
</organism>
<accession>A0A2T0SVE9</accession>
<evidence type="ECO:0000256" key="1">
    <source>
        <dbReference type="SAM" id="MobiDB-lite"/>
    </source>
</evidence>
<sequence length="458" mass="48004">MDVLFGSATEAAALLRRGELSARELTALQLDRVDAANPAVNAVVELRRDVALRAADEADAALARGDDVGPLHGVPITVKEAFDVAGMRTTWGNPAFADFVAREDSTVVARLTAAGAVVIGKTNVHEMLADFGQTANPVHGRTDNPWDPDRTPGGSTGGGAAALAAGLSFLEYGSDLVGSIRVPAAFCGVYGLKPSVDTVPLTGFQVPRTTAAPSDWRYLSSVGPLARSAADLRTALRVTGGPEGPAARAYSWHLAPPRSTRLADFRVGVVLDHRDAPVSGEVGAVLSNAVDALGAAGVEVVEGWPQGVDPTRDAESFGFQVGLFFAFQEPEDFAPLSAVVEQEARRMAARTAWSRYFEDVDVFLCPTTFTPAFPHDTRPFADRVIGTPEGDRPYDALPFWVAHASLPGLPAVSAPVGLTAGGLPVGAQVVGPPHEDDTAITFAELAADVLGGYRRPPR</sequence>
<dbReference type="SUPFAM" id="SSF75304">
    <property type="entry name" value="Amidase signature (AS) enzymes"/>
    <property type="match status" value="1"/>
</dbReference>
<evidence type="ECO:0000313" key="3">
    <source>
        <dbReference type="EMBL" id="PRY37378.1"/>
    </source>
</evidence>
<protein>
    <submittedName>
        <fullName evidence="3">Amidase</fullName>
    </submittedName>
</protein>
<keyword evidence="4" id="KW-1185">Reference proteome</keyword>
<dbReference type="Proteomes" id="UP000239494">
    <property type="component" value="Unassembled WGS sequence"/>
</dbReference>
<dbReference type="EMBL" id="PVTF01000010">
    <property type="protein sequence ID" value="PRY37378.1"/>
    <property type="molecule type" value="Genomic_DNA"/>
</dbReference>